<organism evidence="2 4">
    <name type="scientific">Didymodactylos carnosus</name>
    <dbReference type="NCBI Taxonomy" id="1234261"/>
    <lineage>
        <taxon>Eukaryota</taxon>
        <taxon>Metazoa</taxon>
        <taxon>Spiralia</taxon>
        <taxon>Gnathifera</taxon>
        <taxon>Rotifera</taxon>
        <taxon>Eurotatoria</taxon>
        <taxon>Bdelloidea</taxon>
        <taxon>Philodinida</taxon>
        <taxon>Philodinidae</taxon>
        <taxon>Didymodactylos</taxon>
    </lineage>
</organism>
<evidence type="ECO:0000313" key="3">
    <source>
        <dbReference type="EMBL" id="CAF4407930.1"/>
    </source>
</evidence>
<feature type="compositionally biased region" description="Low complexity" evidence="1">
    <location>
        <begin position="26"/>
        <end position="45"/>
    </location>
</feature>
<reference evidence="2" key="1">
    <citation type="submission" date="2021-02" db="EMBL/GenBank/DDBJ databases">
        <authorList>
            <person name="Nowell W R."/>
        </authorList>
    </citation>
    <scope>NUCLEOTIDE SEQUENCE</scope>
</reference>
<protein>
    <submittedName>
        <fullName evidence="2">Uncharacterized protein</fullName>
    </submittedName>
</protein>
<comment type="caution">
    <text evidence="2">The sequence shown here is derived from an EMBL/GenBank/DDBJ whole genome shotgun (WGS) entry which is preliminary data.</text>
</comment>
<dbReference type="Proteomes" id="UP000663829">
    <property type="component" value="Unassembled WGS sequence"/>
</dbReference>
<evidence type="ECO:0000313" key="4">
    <source>
        <dbReference type="Proteomes" id="UP000663829"/>
    </source>
</evidence>
<dbReference type="EMBL" id="CAJOBC010092266">
    <property type="protein sequence ID" value="CAF4407930.1"/>
    <property type="molecule type" value="Genomic_DNA"/>
</dbReference>
<evidence type="ECO:0000256" key="1">
    <source>
        <dbReference type="SAM" id="MobiDB-lite"/>
    </source>
</evidence>
<dbReference type="Proteomes" id="UP000681722">
    <property type="component" value="Unassembled WGS sequence"/>
</dbReference>
<accession>A0A815WWM5</accession>
<gene>
    <name evidence="2" type="ORF">GPM918_LOCUS38974</name>
    <name evidence="3" type="ORF">SRO942_LOCUS39828</name>
</gene>
<evidence type="ECO:0000313" key="2">
    <source>
        <dbReference type="EMBL" id="CAF1547139.1"/>
    </source>
</evidence>
<dbReference type="EMBL" id="CAJNOQ010026606">
    <property type="protein sequence ID" value="CAF1547139.1"/>
    <property type="molecule type" value="Genomic_DNA"/>
</dbReference>
<name>A0A815WWM5_9BILA</name>
<feature type="region of interest" description="Disordered" evidence="1">
    <location>
        <begin position="20"/>
        <end position="47"/>
    </location>
</feature>
<dbReference type="AlphaFoldDB" id="A0A815WWM5"/>
<sequence length="93" mass="10584">MDLPSHARKQHCHRLRTQNIRSVNEINSTTASITTSNNSDNDNNDPPVGNCQVNCSLNGRARTIDGYTEFCHCDLKYQEYCGEKFEFNNQLST</sequence>
<proteinExistence type="predicted"/>
<keyword evidence="4" id="KW-1185">Reference proteome</keyword>